<dbReference type="RefSeq" id="XP_007913871.1">
    <property type="nucleotide sequence ID" value="XM_007915680.1"/>
</dbReference>
<evidence type="ECO:0000313" key="3">
    <source>
        <dbReference type="Proteomes" id="UP000014074"/>
    </source>
</evidence>
<dbReference type="GeneID" id="19323420"/>
<organism evidence="2 3">
    <name type="scientific">Phaeoacremonium minimum (strain UCR-PA7)</name>
    <name type="common">Esca disease fungus</name>
    <name type="synonym">Togninia minima</name>
    <dbReference type="NCBI Taxonomy" id="1286976"/>
    <lineage>
        <taxon>Eukaryota</taxon>
        <taxon>Fungi</taxon>
        <taxon>Dikarya</taxon>
        <taxon>Ascomycota</taxon>
        <taxon>Pezizomycotina</taxon>
        <taxon>Sordariomycetes</taxon>
        <taxon>Sordariomycetidae</taxon>
        <taxon>Togniniales</taxon>
        <taxon>Togniniaceae</taxon>
        <taxon>Phaeoacremonium</taxon>
    </lineage>
</organism>
<evidence type="ECO:0000256" key="1">
    <source>
        <dbReference type="SAM" id="MobiDB-lite"/>
    </source>
</evidence>
<dbReference type="Proteomes" id="UP000014074">
    <property type="component" value="Unassembled WGS sequence"/>
</dbReference>
<dbReference type="HOGENOM" id="CLU_566422_0_0_1"/>
<feature type="compositionally biased region" description="Acidic residues" evidence="1">
    <location>
        <begin position="283"/>
        <end position="292"/>
    </location>
</feature>
<protein>
    <submittedName>
        <fullName evidence="2">Uncharacterized protein</fullName>
    </submittedName>
</protein>
<dbReference type="AlphaFoldDB" id="R8BQ37"/>
<gene>
    <name evidence="2" type="ORF">UCRPA7_3102</name>
</gene>
<evidence type="ECO:0000313" key="2">
    <source>
        <dbReference type="EMBL" id="EOO01395.1"/>
    </source>
</evidence>
<reference evidence="3" key="1">
    <citation type="journal article" date="2013" name="Genome Announc.">
        <title>Draft genome sequence of the ascomycete Phaeoacremonium aleophilum strain UCR-PA7, a causal agent of the esca disease complex in grapevines.</title>
        <authorList>
            <person name="Blanco-Ulate B."/>
            <person name="Rolshausen P."/>
            <person name="Cantu D."/>
        </authorList>
    </citation>
    <scope>NUCLEOTIDE SEQUENCE [LARGE SCALE GENOMIC DNA]</scope>
    <source>
        <strain evidence="3">UCR-PA7</strain>
    </source>
</reference>
<name>R8BQ37_PHAM7</name>
<dbReference type="EMBL" id="KB932995">
    <property type="protein sequence ID" value="EOO01395.1"/>
    <property type="molecule type" value="Genomic_DNA"/>
</dbReference>
<feature type="region of interest" description="Disordered" evidence="1">
    <location>
        <begin position="227"/>
        <end position="294"/>
    </location>
</feature>
<proteinExistence type="predicted"/>
<dbReference type="KEGG" id="tmn:UCRPA7_3102"/>
<sequence length="482" mass="54071">MWSERLTPMAHPHDRQAAFTNISNNKPDKAGKKGANSARRMAIMAHPKLEDVKATAVDDADDCTHATVTSDAKDVDSPTQEQFRNGTLDLESMVVMPMSPAEFDLLVEYLYKPEQREDIPGYIIKSTSNSSGGRGAAQATHVCYSNMGQADGDKLRSYVQQQIVLWDYQLALCQLAFTMSESKLHSELKRSLPQLLLDTAKQTATRLGRTEHNAILANLEVEKEQRLPINIPSSSDSDYSPDDLGMVDTVPSESDVDGEHTAKVMTRSRRSENPRVATQPPLEESDQESDQEFDSRIKTVDGVIRHIKNMSLPYMVFEIEFSNRTPAEEIERIMLHYEGAIRCAVCLTVEYRTPKVRLVNHDGQFGVKLNVWRYVQVEGDGKQQQGLVHVIRDMVLRNSLLNPPTEDRAAANDGASNNDDTAVNTIEFFLSDFHPDLPTAVPVSVSKQAILDLVDRTADMQRKEDDRLEAIKSFRPKRQRTG</sequence>
<accession>R8BQ37</accession>
<keyword evidence="3" id="KW-1185">Reference proteome</keyword>